<evidence type="ECO:0000313" key="2">
    <source>
        <dbReference type="EMBL" id="QJH98887.1"/>
    </source>
</evidence>
<dbReference type="EMBL" id="MT144139">
    <property type="protein sequence ID" value="QJA49493.1"/>
    <property type="molecule type" value="Genomic_DNA"/>
</dbReference>
<sequence length="104" mass="11814">MNLTFFKTTLDDLIKVIPLESGGLMMYKGLIYVMISPDSSIILYSEINDLEAKYIRHDVLTNNYTFSKVKGEETGSIRYIPIIKVSDIKGNLESEFKSIAEVNK</sequence>
<evidence type="ECO:0000313" key="1">
    <source>
        <dbReference type="EMBL" id="QJA49493.1"/>
    </source>
</evidence>
<proteinExistence type="predicted"/>
<accession>A0A6H1ZNI7</accession>
<reference evidence="1" key="1">
    <citation type="submission" date="2020-03" db="EMBL/GenBank/DDBJ databases">
        <title>The deep terrestrial virosphere.</title>
        <authorList>
            <person name="Holmfeldt K."/>
            <person name="Nilsson E."/>
            <person name="Simone D."/>
            <person name="Lopez-Fernandez M."/>
            <person name="Wu X."/>
            <person name="de Brujin I."/>
            <person name="Lundin D."/>
            <person name="Andersson A."/>
            <person name="Bertilsson S."/>
            <person name="Dopson M."/>
        </authorList>
    </citation>
    <scope>NUCLEOTIDE SEQUENCE</scope>
    <source>
        <strain evidence="1">TM448A01384</strain>
        <strain evidence="2">TM448B01418</strain>
    </source>
</reference>
<protein>
    <submittedName>
        <fullName evidence="1">Uncharacterized protein</fullName>
    </submittedName>
</protein>
<organism evidence="1">
    <name type="scientific">viral metagenome</name>
    <dbReference type="NCBI Taxonomy" id="1070528"/>
    <lineage>
        <taxon>unclassified sequences</taxon>
        <taxon>metagenomes</taxon>
        <taxon>organismal metagenomes</taxon>
    </lineage>
</organism>
<dbReference type="EMBL" id="MT144756">
    <property type="protein sequence ID" value="QJH98887.1"/>
    <property type="molecule type" value="Genomic_DNA"/>
</dbReference>
<name>A0A6H1ZNI7_9ZZZZ</name>
<dbReference type="AlphaFoldDB" id="A0A6H1ZNI7"/>
<gene>
    <name evidence="1" type="ORF">TM448A01384_0019</name>
    <name evidence="2" type="ORF">TM448B01418_0018</name>
</gene>